<dbReference type="SUPFAM" id="SSF52540">
    <property type="entry name" value="P-loop containing nucleoside triphosphate hydrolases"/>
    <property type="match status" value="1"/>
</dbReference>
<dbReference type="Gene3D" id="3.40.50.300">
    <property type="entry name" value="P-loop containing nucleotide triphosphate hydrolases"/>
    <property type="match status" value="1"/>
</dbReference>
<comment type="similarity">
    <text evidence="1">Belongs to the Clp1 family. NOL9/GRC3 subfamily.</text>
</comment>
<evidence type="ECO:0000256" key="1">
    <source>
        <dbReference type="ARBA" id="ARBA00011003"/>
    </source>
</evidence>
<dbReference type="PANTHER" id="PTHR12755">
    <property type="entry name" value="CLEAVAGE/POLYADENYLATION FACTOR IA SUBUNIT CLP1P"/>
    <property type="match status" value="1"/>
</dbReference>
<dbReference type="PANTHER" id="PTHR12755:SF3">
    <property type="entry name" value="POLYNUCLEOTIDE 5'-HYDROXYL-KINASE NOL9"/>
    <property type="match status" value="1"/>
</dbReference>
<proteinExistence type="inferred from homology"/>
<feature type="domain" description="Clp1 P-loop" evidence="9">
    <location>
        <begin position="293"/>
        <end position="475"/>
    </location>
</feature>
<dbReference type="HOGENOM" id="CLU_010345_1_1_1"/>
<evidence type="ECO:0000256" key="7">
    <source>
        <dbReference type="ARBA" id="ARBA00022840"/>
    </source>
</evidence>
<reference evidence="10" key="2">
    <citation type="submission" date="2014-02" db="EMBL/GenBank/DDBJ databases">
        <title>Complete DNA sequence of /Kuraishia capsulata/ illustrates novel genomic features among budding yeasts (/Saccharomycotina/).</title>
        <authorList>
            <person name="Morales L."/>
            <person name="Noel B."/>
            <person name="Porcel B."/>
            <person name="Marcet-Houben M."/>
            <person name="Hullo M-F."/>
            <person name="Sacerdot C."/>
            <person name="Tekaia F."/>
            <person name="Leh-Louis V."/>
            <person name="Despons L."/>
            <person name="Khanna V."/>
            <person name="Aury J-M."/>
            <person name="Barbe V."/>
            <person name="Couloux A."/>
            <person name="Labadie K."/>
            <person name="Pelletier E."/>
            <person name="Souciet J-L."/>
            <person name="Boekhout T."/>
            <person name="Gabaldon T."/>
            <person name="Wincker P."/>
            <person name="Dujon B."/>
        </authorList>
    </citation>
    <scope>NUCLEOTIDE SEQUENCE</scope>
    <source>
        <strain evidence="10">CBS 1993</strain>
    </source>
</reference>
<dbReference type="OrthoDB" id="4054781at2759"/>
<dbReference type="InterPro" id="IPR027417">
    <property type="entry name" value="P-loop_NTPase"/>
</dbReference>
<dbReference type="RefSeq" id="XP_022460512.1">
    <property type="nucleotide sequence ID" value="XM_022601247.1"/>
</dbReference>
<organism evidence="10 11">
    <name type="scientific">Kuraishia capsulata CBS 1993</name>
    <dbReference type="NCBI Taxonomy" id="1382522"/>
    <lineage>
        <taxon>Eukaryota</taxon>
        <taxon>Fungi</taxon>
        <taxon>Dikarya</taxon>
        <taxon>Ascomycota</taxon>
        <taxon>Saccharomycotina</taxon>
        <taxon>Pichiomycetes</taxon>
        <taxon>Pichiales</taxon>
        <taxon>Pichiaceae</taxon>
        <taxon>Kuraishia</taxon>
    </lineage>
</organism>
<evidence type="ECO:0000256" key="4">
    <source>
        <dbReference type="ARBA" id="ARBA00022679"/>
    </source>
</evidence>
<dbReference type="EMBL" id="HG793129">
    <property type="protein sequence ID" value="CDK28522.1"/>
    <property type="molecule type" value="Genomic_DNA"/>
</dbReference>
<dbReference type="AlphaFoldDB" id="W6MTL1"/>
<gene>
    <name evidence="10" type="ORF">KUCA_T00004505001</name>
</gene>
<evidence type="ECO:0000256" key="2">
    <source>
        <dbReference type="ARBA" id="ARBA00018706"/>
    </source>
</evidence>
<keyword evidence="6" id="KW-0418">Kinase</keyword>
<sequence>MNPCLEGYASLNKQIKQDRKLRIIGLFLSVNGHVLSAMSAFAAVSTAIELNDSDENDEVTYQPFSSDDEAEMDQEFENFGIPPGTSLQDISNKQESVPVRTNPAITGSKFRPDDDNLVYGENEITVGLKNYEYLIIKGQYSLTIQRGAVEIDSVLFHASETPVKICSPSLTSLPMIASAQVTDRSLVNDQRTSENEHLFSSDYKSVLKISNWKTGLEGIGELYPPLKNILPLEIPSDFDPNSSHAVLGYSFEIVFADSGYTGVSLPKTWKTIRSELTEGVCEDRNPTRVFVLGTKNSGKSTFVRFLLNSITSNEQNVVILDLDPGQPEYSPSETISLTEQTVPIFGLNLKQFSQTLKTDECHYIGFSSPQRDPDTYLEAVSKLCLTYESRYASRNLPLLVNIPGWVKGFGVKLLERLSQLINPTHTVYLHSSSSELDRELDDVSFGKMMKAPGIFAPAGYSASQRRHFNTLAYLHTLGGCKFNMSPLITSPPYSISYSTSLAGAGLYDQKLGAIGVLDGAGLNHEDLQLCIEATVVGLYSVSLEEFASLIPTMVQTHASFPNYLNDTSQLYTNAHTLKFLGLGLVHSMDTDRKLLNIYTPVAAKTLSSPETKIVIIRGRSEVPVQEIAPRDVVLKYNKKRKKAKSENLGLPYISLSRTEGKGVKSLNVRRNIVRRR</sequence>
<dbReference type="Proteomes" id="UP000019384">
    <property type="component" value="Unassembled WGS sequence"/>
</dbReference>
<dbReference type="Pfam" id="PF16575">
    <property type="entry name" value="CLP1_P"/>
    <property type="match status" value="1"/>
</dbReference>
<protein>
    <recommendedName>
        <fullName evidence="3">Polynucleotide 5'-hydroxyl-kinase GRC3</fullName>
    </recommendedName>
    <alternativeName>
        <fullName evidence="2">Polynucleotide 5'-hydroxyl-kinase grc3</fullName>
    </alternativeName>
</protein>
<evidence type="ECO:0000259" key="9">
    <source>
        <dbReference type="Pfam" id="PF16575"/>
    </source>
</evidence>
<dbReference type="STRING" id="1382522.W6MTL1"/>
<dbReference type="GO" id="GO:0051731">
    <property type="term" value="F:polynucleotide 5'-hydroxyl-kinase activity"/>
    <property type="evidence" value="ECO:0007669"/>
    <property type="project" value="InterPro"/>
</dbReference>
<keyword evidence="4" id="KW-0808">Transferase</keyword>
<reference evidence="10" key="1">
    <citation type="submission" date="2013-12" db="EMBL/GenBank/DDBJ databases">
        <authorList>
            <person name="Genoscope - CEA"/>
        </authorList>
    </citation>
    <scope>NUCLEOTIDE SEQUENCE</scope>
    <source>
        <strain evidence="10">CBS 1993</strain>
    </source>
</reference>
<keyword evidence="8" id="KW-0472">Membrane</keyword>
<evidence type="ECO:0000313" key="10">
    <source>
        <dbReference type="EMBL" id="CDK28522.1"/>
    </source>
</evidence>
<keyword evidence="8" id="KW-0812">Transmembrane</keyword>
<evidence type="ECO:0000313" key="11">
    <source>
        <dbReference type="Proteomes" id="UP000019384"/>
    </source>
</evidence>
<dbReference type="GO" id="GO:0005634">
    <property type="term" value="C:nucleus"/>
    <property type="evidence" value="ECO:0007669"/>
    <property type="project" value="TreeGrafter"/>
</dbReference>
<dbReference type="GeneID" id="34521900"/>
<keyword evidence="11" id="KW-1185">Reference proteome</keyword>
<evidence type="ECO:0000256" key="3">
    <source>
        <dbReference type="ARBA" id="ARBA00019824"/>
    </source>
</evidence>
<evidence type="ECO:0000256" key="6">
    <source>
        <dbReference type="ARBA" id="ARBA00022777"/>
    </source>
</evidence>
<dbReference type="InterPro" id="IPR032319">
    <property type="entry name" value="CLP1_P"/>
</dbReference>
<evidence type="ECO:0000256" key="8">
    <source>
        <dbReference type="SAM" id="Phobius"/>
    </source>
</evidence>
<feature type="transmembrane region" description="Helical" evidence="8">
    <location>
        <begin position="21"/>
        <end position="44"/>
    </location>
</feature>
<keyword evidence="7" id="KW-0067">ATP-binding</keyword>
<dbReference type="InterPro" id="IPR045116">
    <property type="entry name" value="Clp1/Grc3"/>
</dbReference>
<dbReference type="GO" id="GO:0000448">
    <property type="term" value="P:cleavage in ITS2 between 5.8S rRNA and LSU-rRNA of tricistronic rRNA transcript (SSU-rRNA, 5.8S rRNA, LSU-rRNA)"/>
    <property type="evidence" value="ECO:0007669"/>
    <property type="project" value="TreeGrafter"/>
</dbReference>
<evidence type="ECO:0000256" key="5">
    <source>
        <dbReference type="ARBA" id="ARBA00022741"/>
    </source>
</evidence>
<keyword evidence="5" id="KW-0547">Nucleotide-binding</keyword>
<keyword evidence="8" id="KW-1133">Transmembrane helix</keyword>
<name>W6MTL1_9ASCO</name>
<dbReference type="GO" id="GO:0005524">
    <property type="term" value="F:ATP binding"/>
    <property type="evidence" value="ECO:0007669"/>
    <property type="project" value="UniProtKB-KW"/>
</dbReference>
<accession>W6MTL1</accession>